<feature type="region of interest" description="Disordered" evidence="1">
    <location>
        <begin position="273"/>
        <end position="303"/>
    </location>
</feature>
<evidence type="ECO:0000256" key="1">
    <source>
        <dbReference type="SAM" id="MobiDB-lite"/>
    </source>
</evidence>
<dbReference type="EMBL" id="JBHTEE010000001">
    <property type="protein sequence ID" value="MFC7606310.1"/>
    <property type="molecule type" value="Genomic_DNA"/>
</dbReference>
<sequence>MNHDKVQGLGDSMGKRAGFMTDLSGKTKAINMHMLTFGVIGGGLNVVHDQVRDGAADALEKAREVLESWKVALSSAAKNAKEAEKAGEGGGDPEETPPGGGGPSFDPSKLGGLGAGETPSFDPELGGLDNELPGSGDLPETPGIDDLSKPPGIDDLPETPGLGQGQDGTGAAGNVNPPDLNGLDQNRPGTGTLEDPLRTQLAGYDPKTAVADALSNTPRMPGTTDLRSPGLEGLSAGQRGLDGGSGTGGGTYAGGAAGGANAGGLTGQGAGLGRGLGSSGMPMMPMAPMAGGVGGEGDKDRERSTWLAVEEDIWGGDGDVAPSVIE</sequence>
<dbReference type="RefSeq" id="WP_343976784.1">
    <property type="nucleotide sequence ID" value="NZ_BAAAGK010000143.1"/>
</dbReference>
<protein>
    <submittedName>
        <fullName evidence="2">Uncharacterized protein</fullName>
    </submittedName>
</protein>
<accession>A0ABW2TCC0</accession>
<comment type="caution">
    <text evidence="2">The sequence shown here is derived from an EMBL/GenBank/DDBJ whole genome shotgun (WGS) entry which is preliminary data.</text>
</comment>
<proteinExistence type="predicted"/>
<organism evidence="2 3">
    <name type="scientific">Streptosporangium amethystogenes subsp. fukuiense</name>
    <dbReference type="NCBI Taxonomy" id="698418"/>
    <lineage>
        <taxon>Bacteria</taxon>
        <taxon>Bacillati</taxon>
        <taxon>Actinomycetota</taxon>
        <taxon>Actinomycetes</taxon>
        <taxon>Streptosporangiales</taxon>
        <taxon>Streptosporangiaceae</taxon>
        <taxon>Streptosporangium</taxon>
    </lineage>
</organism>
<gene>
    <name evidence="2" type="ORF">ACFQVD_40040</name>
</gene>
<name>A0ABW2TCC0_9ACTN</name>
<feature type="compositionally biased region" description="Low complexity" evidence="1">
    <location>
        <begin position="279"/>
        <end position="290"/>
    </location>
</feature>
<reference evidence="3" key="1">
    <citation type="journal article" date="2019" name="Int. J. Syst. Evol. Microbiol.">
        <title>The Global Catalogue of Microorganisms (GCM) 10K type strain sequencing project: providing services to taxonomists for standard genome sequencing and annotation.</title>
        <authorList>
            <consortium name="The Broad Institute Genomics Platform"/>
            <consortium name="The Broad Institute Genome Sequencing Center for Infectious Disease"/>
            <person name="Wu L."/>
            <person name="Ma J."/>
        </authorList>
    </citation>
    <scope>NUCLEOTIDE SEQUENCE [LARGE SCALE GENOMIC DNA]</scope>
    <source>
        <strain evidence="3">JCM 10083</strain>
    </source>
</reference>
<feature type="compositionally biased region" description="Gly residues" evidence="1">
    <location>
        <begin position="162"/>
        <end position="171"/>
    </location>
</feature>
<feature type="region of interest" description="Disordered" evidence="1">
    <location>
        <begin position="80"/>
        <end position="197"/>
    </location>
</feature>
<evidence type="ECO:0000313" key="3">
    <source>
        <dbReference type="Proteomes" id="UP001596514"/>
    </source>
</evidence>
<keyword evidence="3" id="KW-1185">Reference proteome</keyword>
<dbReference type="Proteomes" id="UP001596514">
    <property type="component" value="Unassembled WGS sequence"/>
</dbReference>
<evidence type="ECO:0000313" key="2">
    <source>
        <dbReference type="EMBL" id="MFC7606310.1"/>
    </source>
</evidence>